<gene>
    <name evidence="1" type="ORF">CRX57_13550</name>
</gene>
<comment type="caution">
    <text evidence="1">The sequence shown here is derived from an EMBL/GenBank/DDBJ whole genome shotgun (WGS) entry which is preliminary data.</text>
</comment>
<reference evidence="2" key="1">
    <citation type="submission" date="2017-10" db="EMBL/GenBank/DDBJ databases">
        <title>FDA dAtabase for Regulatory Grade micrObial Sequences (FDA-ARGOS): Supporting development and validation of Infectious Disease Dx tests.</title>
        <authorList>
            <person name="Goldberg B."/>
            <person name="Campos J."/>
            <person name="Tallon L."/>
            <person name="Sadzewicz L."/>
            <person name="Ott S."/>
            <person name="Zhao X."/>
            <person name="Nagaraj S."/>
            <person name="Vavikolanu K."/>
            <person name="Aluvathingal J."/>
            <person name="Nadendla S."/>
            <person name="Geyer C."/>
            <person name="Sichtig H."/>
        </authorList>
    </citation>
    <scope>NUCLEOTIDE SEQUENCE [LARGE SCALE GENOMIC DNA]</scope>
    <source>
        <strain evidence="2">FDAARGOS_376</strain>
    </source>
</reference>
<proteinExistence type="predicted"/>
<dbReference type="EMBL" id="PDKZ01000002">
    <property type="protein sequence ID" value="PHH41150.1"/>
    <property type="molecule type" value="Genomic_DNA"/>
</dbReference>
<evidence type="ECO:0000313" key="1">
    <source>
        <dbReference type="EMBL" id="PHH41150.1"/>
    </source>
</evidence>
<evidence type="ECO:0000313" key="2">
    <source>
        <dbReference type="Proteomes" id="UP000222460"/>
    </source>
</evidence>
<protein>
    <submittedName>
        <fullName evidence="1">Uncharacterized protein</fullName>
    </submittedName>
</protein>
<sequence>MVIEEQEISLVRYRTAGEGFAGVHQAAFASKPAPTLDLFRSQIPCGSGLAREEALSGSTKITRAAANL</sequence>
<dbReference type="Proteomes" id="UP000222460">
    <property type="component" value="Unassembled WGS sequence"/>
</dbReference>
<accession>A0A2C5WA71</accession>
<organism evidence="1 2">
    <name type="scientific">Pseudomonas putida</name>
    <name type="common">Arthrobacter siderocapsulatus</name>
    <dbReference type="NCBI Taxonomy" id="303"/>
    <lineage>
        <taxon>Bacteria</taxon>
        <taxon>Pseudomonadati</taxon>
        <taxon>Pseudomonadota</taxon>
        <taxon>Gammaproteobacteria</taxon>
        <taxon>Pseudomonadales</taxon>
        <taxon>Pseudomonadaceae</taxon>
        <taxon>Pseudomonas</taxon>
    </lineage>
</organism>
<name>A0A2C5WA71_PSEPU</name>
<dbReference type="AlphaFoldDB" id="A0A2C5WA71"/>